<comment type="cofactor">
    <cofactor evidence="3">
        <name>Mg(2+)</name>
        <dbReference type="ChEBI" id="CHEBI:18420"/>
    </cofactor>
</comment>
<dbReference type="SUPFAM" id="SSF56784">
    <property type="entry name" value="HAD-like"/>
    <property type="match status" value="1"/>
</dbReference>
<dbReference type="EC" id="3.1.3.12" evidence="3"/>
<dbReference type="InterPro" id="IPR003337">
    <property type="entry name" value="Trehalose_PPase"/>
</dbReference>
<comment type="function">
    <text evidence="2 3">Removes the phosphate from trehalose 6-phosphate to produce free trehalose.</text>
</comment>
<dbReference type="Proteomes" id="UP000424462">
    <property type="component" value="Chromosome"/>
</dbReference>
<dbReference type="GO" id="GO:0005992">
    <property type="term" value="P:trehalose biosynthetic process"/>
    <property type="evidence" value="ECO:0007669"/>
    <property type="project" value="UniProtKB-UniPathway"/>
</dbReference>
<dbReference type="SUPFAM" id="SSF109854">
    <property type="entry name" value="DinB/YfiT-like putative metalloenzymes"/>
    <property type="match status" value="1"/>
</dbReference>
<dbReference type="PANTHER" id="PTHR43768">
    <property type="entry name" value="TREHALOSE 6-PHOSPHATE PHOSPHATASE"/>
    <property type="match status" value="1"/>
</dbReference>
<dbReference type="Pfam" id="PF02358">
    <property type="entry name" value="Trehalose_PPase"/>
    <property type="match status" value="1"/>
</dbReference>
<keyword evidence="5" id="KW-1185">Reference proteome</keyword>
<gene>
    <name evidence="4" type="primary">otsB</name>
    <name evidence="4" type="ORF">COCCU_11845</name>
</gene>
<dbReference type="KEGG" id="cok:COCCU_11845"/>
<keyword evidence="3" id="KW-0460">Magnesium</keyword>
<dbReference type="InterPro" id="IPR023214">
    <property type="entry name" value="HAD_sf"/>
</dbReference>
<dbReference type="Gene3D" id="3.40.50.1000">
    <property type="entry name" value="HAD superfamily/HAD-like"/>
    <property type="match status" value="1"/>
</dbReference>
<comment type="similarity">
    <text evidence="3">Belongs to the trehalose phosphatase family.</text>
</comment>
<evidence type="ECO:0000313" key="4">
    <source>
        <dbReference type="EMBL" id="QGU08269.1"/>
    </source>
</evidence>
<reference evidence="4 5" key="1">
    <citation type="submission" date="2019-11" db="EMBL/GenBank/DDBJ databases">
        <title>Complete genome sequence of Corynebacterium kalinowskii 1959, a novel Corynebacterium species isolated from soil of a small paddock in Vilsendorf, Germany.</title>
        <authorList>
            <person name="Schaffert L."/>
            <person name="Ruwe M."/>
            <person name="Milse J."/>
            <person name="Hanuschka K."/>
            <person name="Ortseifen V."/>
            <person name="Droste J."/>
            <person name="Brandt D."/>
            <person name="Schlueter L."/>
            <person name="Kutter Y."/>
            <person name="Vinke S."/>
            <person name="Viehoefer P."/>
            <person name="Jacob L."/>
            <person name="Luebke N.-C."/>
            <person name="Schulte-Berndt E."/>
            <person name="Hain C."/>
            <person name="Linder M."/>
            <person name="Schmidt P."/>
            <person name="Wollenschlaeger L."/>
            <person name="Luttermann T."/>
            <person name="Thieme E."/>
            <person name="Hassa J."/>
            <person name="Haak M."/>
            <person name="Wittchen M."/>
            <person name="Mentz A."/>
            <person name="Persicke M."/>
            <person name="Busche T."/>
            <person name="Ruckert C."/>
        </authorList>
    </citation>
    <scope>NUCLEOTIDE SEQUENCE [LARGE SCALE GENOMIC DNA]</scope>
    <source>
        <strain evidence="4 5">2039</strain>
    </source>
</reference>
<keyword evidence="3" id="KW-0479">Metal-binding</keyword>
<protein>
    <recommendedName>
        <fullName evidence="3">Trehalose 6-phosphate phosphatase</fullName>
        <ecNumber evidence="3">3.1.3.12</ecNumber>
    </recommendedName>
</protein>
<name>A0A6B8VZ33_9CORY</name>
<comment type="pathway">
    <text evidence="3">Glycan biosynthesis; trehalose biosynthesis.</text>
</comment>
<evidence type="ECO:0000256" key="1">
    <source>
        <dbReference type="ARBA" id="ARBA00022801"/>
    </source>
</evidence>
<dbReference type="EMBL" id="CP046455">
    <property type="protein sequence ID" value="QGU08269.1"/>
    <property type="molecule type" value="Genomic_DNA"/>
</dbReference>
<accession>A0A6B8VZ33</accession>
<evidence type="ECO:0000256" key="3">
    <source>
        <dbReference type="RuleBase" id="RU361117"/>
    </source>
</evidence>
<dbReference type="Gene3D" id="3.30.70.1020">
    <property type="entry name" value="Trehalose-6-phosphate phosphatase related protein, domain 2"/>
    <property type="match status" value="1"/>
</dbReference>
<evidence type="ECO:0000256" key="2">
    <source>
        <dbReference type="ARBA" id="ARBA00024179"/>
    </source>
</evidence>
<sequence length="436" mass="46271">MTVSLHDLATTDQLLLVSDFDGTIAGLSPDAYDVPVNRDSLAALSRLAGLPNTTVAVLTGRHLAGLARVCELSDPVVLAGSHGAENSEHGVVLTEEQSTALAGVERQLRAITEQHPPAFVELKPLQRVVHVAALAEQDPDAAARVLARAALVEHPGATMAPGKNIIEFSVSTVDKGDWIAAERERRGASATVFIGDDTTDENGFRVLGSADLGIKVGEGATAAGMRVADRAAVAAFLAELAGARARHTGIPVELGPGFRAIAAGMTAEVLRVHDWDAQTPCEQWVARDIICHLCDWYPRNLRLAGVELDLRCQAATDPVGAWQELVAKVQLLLDDPVTAQAVFADGPDRGSTVGAATKGYFLPDVFMHTWDLARSQGHDVELDEDYAQRNLHGLESQGELLQDGGKFGVPQRTPEGASAGLRLMAHVGRRPDFGLS</sequence>
<comment type="catalytic activity">
    <reaction evidence="3">
        <text>alpha,alpha-trehalose 6-phosphate + H2O = alpha,alpha-trehalose + phosphate</text>
        <dbReference type="Rhea" id="RHEA:23420"/>
        <dbReference type="ChEBI" id="CHEBI:15377"/>
        <dbReference type="ChEBI" id="CHEBI:16551"/>
        <dbReference type="ChEBI" id="CHEBI:43474"/>
        <dbReference type="ChEBI" id="CHEBI:58429"/>
        <dbReference type="EC" id="3.1.3.12"/>
    </reaction>
</comment>
<dbReference type="InterPro" id="IPR044651">
    <property type="entry name" value="OTSB-like"/>
</dbReference>
<dbReference type="AlphaFoldDB" id="A0A6B8VZ33"/>
<dbReference type="GO" id="GO:0004805">
    <property type="term" value="F:trehalose-phosphatase activity"/>
    <property type="evidence" value="ECO:0007669"/>
    <property type="project" value="UniProtKB-EC"/>
</dbReference>
<dbReference type="InterPro" id="IPR036412">
    <property type="entry name" value="HAD-like_sf"/>
</dbReference>
<dbReference type="UniPathway" id="UPA00299"/>
<dbReference type="GO" id="GO:0046872">
    <property type="term" value="F:metal ion binding"/>
    <property type="evidence" value="ECO:0007669"/>
    <property type="project" value="UniProtKB-KW"/>
</dbReference>
<proteinExistence type="inferred from homology"/>
<dbReference type="PANTHER" id="PTHR43768:SF3">
    <property type="entry name" value="TREHALOSE 6-PHOSPHATE PHOSPHATASE"/>
    <property type="match status" value="1"/>
</dbReference>
<evidence type="ECO:0000313" key="5">
    <source>
        <dbReference type="Proteomes" id="UP000424462"/>
    </source>
</evidence>
<dbReference type="InterPro" id="IPR034660">
    <property type="entry name" value="DinB/YfiT-like"/>
</dbReference>
<organism evidence="4 5">
    <name type="scientific">Corynebacterium occultum</name>
    <dbReference type="NCBI Taxonomy" id="2675219"/>
    <lineage>
        <taxon>Bacteria</taxon>
        <taxon>Bacillati</taxon>
        <taxon>Actinomycetota</taxon>
        <taxon>Actinomycetes</taxon>
        <taxon>Mycobacteriales</taxon>
        <taxon>Corynebacteriaceae</taxon>
        <taxon>Corynebacterium</taxon>
    </lineage>
</organism>
<keyword evidence="1 3" id="KW-0378">Hydrolase</keyword>
<dbReference type="NCBIfam" id="TIGR00685">
    <property type="entry name" value="T6PP"/>
    <property type="match status" value="1"/>
</dbReference>